<sequence length="424" mass="48760">MLAKEKKLNNTDHFFAYADNSLGEFELQNFKSLMNFYLIFQDRLVIPDSFLINNNNLITLFGSESYGYRKALEKGIIIPAVRQNITSIEELHDQFQSKGDAHSSKEYIRDIDYFSKKHRLSWDLKAVEKQFTESVLKLIQPGTTQYSEFESLLKVGLHNDIFNLLESKGTLHRLEISNIVNQSYKASYPRETNLFLGSITANYQTNIPNLLNLEIAYPQLKQNLVEGRDLIKESRIHHSQSEVKVKELFDHFDSLLFDKEVLSMLNYEEIAQIRSLPEHKNFIAAWNKLLNNEEKKSSEHENDFIIRLDQFNKEVLKTLGLMVNREKFQQLNKRKKQLKILKYTSTGLKLTNTIISFLPIPGVNYIGSGLSMADNLFEKSISSKEKYLESLSNIQSAAGIEILNNNRSGTIKETLGLSSSRLGG</sequence>
<protein>
    <submittedName>
        <fullName evidence="1">Uncharacterized protein</fullName>
    </submittedName>
</protein>
<evidence type="ECO:0000313" key="1">
    <source>
        <dbReference type="EMBL" id="GGH36397.1"/>
    </source>
</evidence>
<reference evidence="2" key="1">
    <citation type="journal article" date="2019" name="Int. J. Syst. Evol. Microbiol.">
        <title>The Global Catalogue of Microorganisms (GCM) 10K type strain sequencing project: providing services to taxonomists for standard genome sequencing and annotation.</title>
        <authorList>
            <consortium name="The Broad Institute Genomics Platform"/>
            <consortium name="The Broad Institute Genome Sequencing Center for Infectious Disease"/>
            <person name="Wu L."/>
            <person name="Ma J."/>
        </authorList>
    </citation>
    <scope>NUCLEOTIDE SEQUENCE [LARGE SCALE GENOMIC DNA]</scope>
    <source>
        <strain evidence="2">CGMCC 1.12769</strain>
    </source>
</reference>
<dbReference type="RefSeq" id="WP_188541961.1">
    <property type="nucleotide sequence ID" value="NZ_BMFT01000004.1"/>
</dbReference>
<keyword evidence="2" id="KW-1185">Reference proteome</keyword>
<accession>A0ABQ1YRU8</accession>
<evidence type="ECO:0000313" key="2">
    <source>
        <dbReference type="Proteomes" id="UP000659344"/>
    </source>
</evidence>
<organism evidence="1 2">
    <name type="scientific">Paenibacillus segetis</name>
    <dbReference type="NCBI Taxonomy" id="1325360"/>
    <lineage>
        <taxon>Bacteria</taxon>
        <taxon>Bacillati</taxon>
        <taxon>Bacillota</taxon>
        <taxon>Bacilli</taxon>
        <taxon>Bacillales</taxon>
        <taxon>Paenibacillaceae</taxon>
        <taxon>Paenibacillus</taxon>
    </lineage>
</organism>
<name>A0ABQ1YRU8_9BACL</name>
<comment type="caution">
    <text evidence="1">The sequence shown here is derived from an EMBL/GenBank/DDBJ whole genome shotgun (WGS) entry which is preliminary data.</text>
</comment>
<dbReference type="EMBL" id="BMFT01000004">
    <property type="protein sequence ID" value="GGH36397.1"/>
    <property type="molecule type" value="Genomic_DNA"/>
</dbReference>
<gene>
    <name evidence="1" type="ORF">GCM10008013_43250</name>
</gene>
<proteinExistence type="predicted"/>
<dbReference type="Proteomes" id="UP000659344">
    <property type="component" value="Unassembled WGS sequence"/>
</dbReference>